<name>A0A6M3YWM7_9BILA</name>
<accession>A0A6M3YWM7</accession>
<evidence type="ECO:0000313" key="11">
    <source>
        <dbReference type="EMBL" id="QJI81294.1"/>
    </source>
</evidence>
<organism evidence="11">
    <name type="scientific">Centrorhynchus clitorideus</name>
    <dbReference type="NCBI Taxonomy" id="2731796"/>
    <lineage>
        <taxon>Eukaryota</taxon>
        <taxon>Metazoa</taxon>
        <taxon>Spiralia</taxon>
        <taxon>Lophotrochozoa</taxon>
        <taxon>Acanthocephala</taxon>
        <taxon>Palaeacanthocephala</taxon>
        <taxon>Polymorphida</taxon>
        <taxon>Centrorhynchidae</taxon>
        <taxon>Centrorhynchus</taxon>
    </lineage>
</organism>
<dbReference type="SUPFAM" id="SSF81452">
    <property type="entry name" value="Cytochrome c oxidase subunit III-like"/>
    <property type="match status" value="1"/>
</dbReference>
<evidence type="ECO:0000256" key="8">
    <source>
        <dbReference type="RuleBase" id="RU003375"/>
    </source>
</evidence>
<dbReference type="PROSITE" id="PS50253">
    <property type="entry name" value="COX3"/>
    <property type="match status" value="1"/>
</dbReference>
<feature type="transmembrane region" description="Helical" evidence="9">
    <location>
        <begin position="216"/>
        <end position="237"/>
    </location>
</feature>
<dbReference type="GO" id="GO:0019646">
    <property type="term" value="P:aerobic electron transport chain"/>
    <property type="evidence" value="ECO:0007669"/>
    <property type="project" value="InterPro"/>
</dbReference>
<dbReference type="InterPro" id="IPR000298">
    <property type="entry name" value="Cyt_c_oxidase-like_su3"/>
</dbReference>
<evidence type="ECO:0000259" key="10">
    <source>
        <dbReference type="PROSITE" id="PS50253"/>
    </source>
</evidence>
<evidence type="ECO:0000256" key="3">
    <source>
        <dbReference type="ARBA" id="ARBA00015944"/>
    </source>
</evidence>
<keyword evidence="4 8" id="KW-0812">Transmembrane</keyword>
<feature type="transmembrane region" description="Helical" evidence="9">
    <location>
        <begin position="12"/>
        <end position="45"/>
    </location>
</feature>
<evidence type="ECO:0000256" key="4">
    <source>
        <dbReference type="ARBA" id="ARBA00022692"/>
    </source>
</evidence>
<keyword evidence="6 9" id="KW-1133">Transmembrane helix</keyword>
<dbReference type="GO" id="GO:0004129">
    <property type="term" value="F:cytochrome-c oxidase activity"/>
    <property type="evidence" value="ECO:0007669"/>
    <property type="project" value="InterPro"/>
</dbReference>
<feature type="transmembrane region" description="Helical" evidence="9">
    <location>
        <begin position="136"/>
        <end position="156"/>
    </location>
</feature>
<evidence type="ECO:0000256" key="6">
    <source>
        <dbReference type="ARBA" id="ARBA00022989"/>
    </source>
</evidence>
<evidence type="ECO:0000256" key="5">
    <source>
        <dbReference type="ARBA" id="ARBA00022967"/>
    </source>
</evidence>
<feature type="transmembrane region" description="Helical" evidence="9">
    <location>
        <begin position="106"/>
        <end position="124"/>
    </location>
</feature>
<dbReference type="AlphaFoldDB" id="A0A6M3YWM7"/>
<keyword evidence="7 9" id="KW-0472">Membrane</keyword>
<protein>
    <recommendedName>
        <fullName evidence="3 8">Cytochrome c oxidase subunit 3</fullName>
    </recommendedName>
</protein>
<dbReference type="InterPro" id="IPR035973">
    <property type="entry name" value="Cyt_c_oxidase_su3-like_sf"/>
</dbReference>
<proteinExistence type="inferred from homology"/>
<comment type="function">
    <text evidence="8">Component of the cytochrome c oxidase, the last enzyme in the mitochondrial electron transport chain which drives oxidative phosphorylation. The respiratory chain contains 3 multisubunit complexes succinate dehydrogenase (complex II, CII), ubiquinol-cytochrome c oxidoreductase (cytochrome b-c1 complex, complex III, CIII) and cytochrome c oxidase (complex IV, CIV), that cooperate to transfer electrons derived from NADH and succinate to molecular oxygen, creating an electrochemical gradient over the inner membrane that drives transmembrane transport and the ATP synthase. Cytochrome c oxidase is the component of the respiratory chain that catalyzes the reduction of oxygen to water. Electrons originating from reduced cytochrome c in the intermembrane space (IMS) are transferred via the dinuclear copper A center (CU(A)) of subunit 2 and heme A of subunit 1 to the active site in subunit 1, a binuclear center (BNC) formed by heme A3 and copper B (CU(B)). The BNC reduces molecular oxygen to 2 water molecules using 4 electrons from cytochrome c in the IMS and 4 protons from the mitochondrial matrix.</text>
</comment>
<evidence type="ECO:0000256" key="1">
    <source>
        <dbReference type="ARBA" id="ARBA00004141"/>
    </source>
</evidence>
<comment type="similarity">
    <text evidence="2 8">Belongs to the cytochrome c oxidase subunit 3 family.</text>
</comment>
<feature type="transmembrane region" description="Helical" evidence="9">
    <location>
        <begin position="66"/>
        <end position="86"/>
    </location>
</feature>
<comment type="subcellular location">
    <subcellularLocation>
        <location evidence="1">Membrane</location>
        <topology evidence="1">Multi-pass membrane protein</topology>
    </subcellularLocation>
</comment>
<evidence type="ECO:0000256" key="7">
    <source>
        <dbReference type="ARBA" id="ARBA00023136"/>
    </source>
</evidence>
<dbReference type="CDD" id="cd00386">
    <property type="entry name" value="Heme_Cu_Oxidase_III_like"/>
    <property type="match status" value="1"/>
</dbReference>
<sequence>MVVVSGWPIVVGLGVVVMVMGFSMGVVSIFVIGMWVGFSGLVGWVGEDQVKGGWEVLDVEGSLSGGAMGVLVFIFMESCFFMALVASSVYSVEWWDSGEEVDMNEVPLLISLVLLSSGVSVTLGHQNLHLKKLEPAGVWIGVTVAMGFVFVVVQYTEWSNNWFGLVDGLGGSLFYLITGFHGMHVVVGIVLNFMLMVMVTLGGMDVVSSWKAEGVIWYWHFVDVVWLFVLLVVYWYCM</sequence>
<dbReference type="InterPro" id="IPR024791">
    <property type="entry name" value="Cyt_c/ubiquinol_Oxase_su3"/>
</dbReference>
<dbReference type="PANTHER" id="PTHR11403:SF7">
    <property type="entry name" value="CYTOCHROME C OXIDASE SUBUNIT 3"/>
    <property type="match status" value="1"/>
</dbReference>
<keyword evidence="5" id="KW-1278">Translocase</keyword>
<dbReference type="InterPro" id="IPR013833">
    <property type="entry name" value="Cyt_c_oxidase_su3_a-hlx"/>
</dbReference>
<geneLocation type="mitochondrion" evidence="11"/>
<dbReference type="GO" id="GO:0016020">
    <property type="term" value="C:membrane"/>
    <property type="evidence" value="ECO:0007669"/>
    <property type="project" value="UniProtKB-SubCell"/>
</dbReference>
<evidence type="ECO:0000256" key="2">
    <source>
        <dbReference type="ARBA" id="ARBA00010581"/>
    </source>
</evidence>
<evidence type="ECO:0000256" key="9">
    <source>
        <dbReference type="SAM" id="Phobius"/>
    </source>
</evidence>
<dbReference type="Pfam" id="PF00510">
    <property type="entry name" value="COX3"/>
    <property type="match status" value="1"/>
</dbReference>
<dbReference type="PANTHER" id="PTHR11403">
    <property type="entry name" value="CYTOCHROME C OXIDASE SUBUNIT III"/>
    <property type="match status" value="1"/>
</dbReference>
<dbReference type="EMBL" id="MT113355">
    <property type="protein sequence ID" value="QJI81294.1"/>
    <property type="molecule type" value="Genomic_DNA"/>
</dbReference>
<keyword evidence="8 11" id="KW-0496">Mitochondrion</keyword>
<gene>
    <name evidence="11" type="primary">COX3</name>
</gene>
<dbReference type="Gene3D" id="1.20.120.80">
    <property type="entry name" value="Cytochrome c oxidase, subunit III, four-helix bundle"/>
    <property type="match status" value="1"/>
</dbReference>
<feature type="domain" description="Heme-copper oxidase subunit III family profile" evidence="10">
    <location>
        <begin position="1"/>
        <end position="238"/>
    </location>
</feature>
<reference evidence="11" key="1">
    <citation type="journal article" date="2020" name="Mol. Biochem. Parasitol.">
        <title>Characterization of the complete mitogenome of Centrorhynchus clitorideus (Meyer, 1931) (Palaeacanthocephala: Centrorhynchidae), the largest mitochondrial genome in Acanthocephala, and its phylogenetic implications.</title>
        <authorList>
            <person name="Muhammad N."/>
            <person name="Suleman"/>
            <person name="Khan M.S."/>
            <person name="Li L."/>
            <person name="Zhao Q."/>
            <person name="Ullah H."/>
            <person name="Zhu X.Q."/>
            <person name="Ma J."/>
        </authorList>
    </citation>
    <scope>NUCLEOTIDE SEQUENCE</scope>
</reference>